<keyword evidence="2" id="KW-1185">Reference proteome</keyword>
<name>A0A0N0MBH7_9HYPH</name>
<dbReference type="AlphaFoldDB" id="A0A0N0MBH7"/>
<evidence type="ECO:0000313" key="1">
    <source>
        <dbReference type="EMBL" id="KPH80923.1"/>
    </source>
</evidence>
<dbReference type="OrthoDB" id="9801877at2"/>
<organism evidence="1 2">
    <name type="scientific">Bosea vaviloviae</name>
    <dbReference type="NCBI Taxonomy" id="1526658"/>
    <lineage>
        <taxon>Bacteria</taxon>
        <taxon>Pseudomonadati</taxon>
        <taxon>Pseudomonadota</taxon>
        <taxon>Alphaproteobacteria</taxon>
        <taxon>Hyphomicrobiales</taxon>
        <taxon>Boseaceae</taxon>
        <taxon>Bosea</taxon>
    </lineage>
</organism>
<dbReference type="InterPro" id="IPR021734">
    <property type="entry name" value="DUF3303"/>
</dbReference>
<reference evidence="1 2" key="1">
    <citation type="submission" date="2015-07" db="EMBL/GenBank/DDBJ databases">
        <title>Whole genome sequencing of Bosea vaviloviae isolated from cave pool.</title>
        <authorList>
            <person name="Tan N.E.H."/>
            <person name="Lee Y.P."/>
            <person name="Gan H.M."/>
            <person name="Barton H."/>
            <person name="Savka M.A."/>
        </authorList>
    </citation>
    <scope>NUCLEOTIDE SEQUENCE [LARGE SCALE GENOMIC DNA]</scope>
    <source>
        <strain evidence="1 2">SD260</strain>
    </source>
</reference>
<comment type="caution">
    <text evidence="1">The sequence shown here is derived from an EMBL/GenBank/DDBJ whole genome shotgun (WGS) entry which is preliminary data.</text>
</comment>
<dbReference type="RefSeq" id="WP_054209140.1">
    <property type="nucleotide sequence ID" value="NZ_LGSZ01000035.1"/>
</dbReference>
<dbReference type="Proteomes" id="UP000037822">
    <property type="component" value="Unassembled WGS sequence"/>
</dbReference>
<accession>A0A0N0MBH7</accession>
<evidence type="ECO:0000313" key="2">
    <source>
        <dbReference type="Proteomes" id="UP000037822"/>
    </source>
</evidence>
<dbReference type="PATRIC" id="fig|1526658.3.peg.2863"/>
<gene>
    <name evidence="1" type="ORF">AE618_11175</name>
</gene>
<proteinExistence type="predicted"/>
<sequence>MLFMVIEHFDQARVKEIYARFHEKGRMAPEGLTYLDSWISADFSRCFQIMQCDDVTLLQEWVLAWGDLARFEIVPLASSKDTAAAVKKHL</sequence>
<evidence type="ECO:0008006" key="3">
    <source>
        <dbReference type="Google" id="ProtNLM"/>
    </source>
</evidence>
<dbReference type="EMBL" id="LGSZ01000035">
    <property type="protein sequence ID" value="KPH80923.1"/>
    <property type="molecule type" value="Genomic_DNA"/>
</dbReference>
<dbReference type="Pfam" id="PF11746">
    <property type="entry name" value="DUF3303"/>
    <property type="match status" value="1"/>
</dbReference>
<protein>
    <recommendedName>
        <fullName evidence="3">DUF3303 domain-containing protein</fullName>
    </recommendedName>
</protein>